<reference evidence="2" key="1">
    <citation type="journal article" date="2019" name="Int. J. Syst. Evol. Microbiol.">
        <title>The Global Catalogue of Microorganisms (GCM) 10K type strain sequencing project: providing services to taxonomists for standard genome sequencing and annotation.</title>
        <authorList>
            <consortium name="The Broad Institute Genomics Platform"/>
            <consortium name="The Broad Institute Genome Sequencing Center for Infectious Disease"/>
            <person name="Wu L."/>
            <person name="Ma J."/>
        </authorList>
    </citation>
    <scope>NUCLEOTIDE SEQUENCE [LARGE SCALE GENOMIC DNA]</scope>
    <source>
        <strain evidence="2">CGMCC 1.15304</strain>
    </source>
</reference>
<protein>
    <submittedName>
        <fullName evidence="1">Uncharacterized protein</fullName>
    </submittedName>
</protein>
<name>A0ABV8UA37_9PROT</name>
<sequence length="119" mass="12802">MTATLVKKHVAITALFALMFLRFVDLAVFDAGQGEPLSPHAKAHASGIAHSHTPAEVAEHDTMHGSYAHVGIHTLLNVFVDADAPEVLALQQFTPRFGFSAKEQARAQAYRPPIPPPLA</sequence>
<comment type="caution">
    <text evidence="1">The sequence shown here is derived from an EMBL/GenBank/DDBJ whole genome shotgun (WGS) entry which is preliminary data.</text>
</comment>
<gene>
    <name evidence="1" type="ORF">ACFO5Q_07880</name>
</gene>
<accession>A0ABV8UA37</accession>
<dbReference type="Proteomes" id="UP001595776">
    <property type="component" value="Unassembled WGS sequence"/>
</dbReference>
<dbReference type="EMBL" id="JBHSCR010000005">
    <property type="protein sequence ID" value="MFC4347757.1"/>
    <property type="molecule type" value="Genomic_DNA"/>
</dbReference>
<proteinExistence type="predicted"/>
<keyword evidence="2" id="KW-1185">Reference proteome</keyword>
<dbReference type="RefSeq" id="WP_068152470.1">
    <property type="nucleotide sequence ID" value="NZ_JBHSCR010000005.1"/>
</dbReference>
<organism evidence="1 2">
    <name type="scientific">Kordiimonas lipolytica</name>
    <dbReference type="NCBI Taxonomy" id="1662421"/>
    <lineage>
        <taxon>Bacteria</taxon>
        <taxon>Pseudomonadati</taxon>
        <taxon>Pseudomonadota</taxon>
        <taxon>Alphaproteobacteria</taxon>
        <taxon>Kordiimonadales</taxon>
        <taxon>Kordiimonadaceae</taxon>
        <taxon>Kordiimonas</taxon>
    </lineage>
</organism>
<evidence type="ECO:0000313" key="2">
    <source>
        <dbReference type="Proteomes" id="UP001595776"/>
    </source>
</evidence>
<evidence type="ECO:0000313" key="1">
    <source>
        <dbReference type="EMBL" id="MFC4347757.1"/>
    </source>
</evidence>